<name>A0A3A4ZGN1_UNCKA</name>
<comment type="caution">
    <text evidence="3">The sequence shown here is derived from an EMBL/GenBank/DDBJ whole genome shotgun (WGS) entry which is preliminary data.</text>
</comment>
<accession>A0A3A4ZGN1</accession>
<feature type="transmembrane region" description="Helical" evidence="2">
    <location>
        <begin position="55"/>
        <end position="74"/>
    </location>
</feature>
<protein>
    <submittedName>
        <fullName evidence="3">Uncharacterized protein</fullName>
    </submittedName>
</protein>
<keyword evidence="2" id="KW-0812">Transmembrane</keyword>
<gene>
    <name evidence="3" type="ORF">C4561_00100</name>
</gene>
<evidence type="ECO:0000313" key="4">
    <source>
        <dbReference type="Proteomes" id="UP000265540"/>
    </source>
</evidence>
<feature type="region of interest" description="Disordered" evidence="1">
    <location>
        <begin position="1"/>
        <end position="31"/>
    </location>
</feature>
<evidence type="ECO:0000256" key="2">
    <source>
        <dbReference type="SAM" id="Phobius"/>
    </source>
</evidence>
<dbReference type="AlphaFoldDB" id="A0A3A4ZGN1"/>
<evidence type="ECO:0000313" key="3">
    <source>
        <dbReference type="EMBL" id="RJR28249.1"/>
    </source>
</evidence>
<proteinExistence type="predicted"/>
<keyword evidence="2" id="KW-1133">Transmembrane helix</keyword>
<dbReference type="EMBL" id="QZJF01000002">
    <property type="protein sequence ID" value="RJR28249.1"/>
    <property type="molecule type" value="Genomic_DNA"/>
</dbReference>
<reference evidence="3 4" key="1">
    <citation type="journal article" date="2017" name="ISME J.">
        <title>Energy and carbon metabolisms in a deep terrestrial subsurface fluid microbial community.</title>
        <authorList>
            <person name="Momper L."/>
            <person name="Jungbluth S.P."/>
            <person name="Lee M.D."/>
            <person name="Amend J.P."/>
        </authorList>
    </citation>
    <scope>NUCLEOTIDE SEQUENCE [LARGE SCALE GENOMIC DNA]</scope>
    <source>
        <strain evidence="3">SURF_46</strain>
    </source>
</reference>
<organism evidence="3 4">
    <name type="scientific">candidate division WWE3 bacterium</name>
    <dbReference type="NCBI Taxonomy" id="2053526"/>
    <lineage>
        <taxon>Bacteria</taxon>
        <taxon>Katanobacteria</taxon>
    </lineage>
</organism>
<dbReference type="Proteomes" id="UP000265540">
    <property type="component" value="Unassembled WGS sequence"/>
</dbReference>
<evidence type="ECO:0000256" key="1">
    <source>
        <dbReference type="SAM" id="MobiDB-lite"/>
    </source>
</evidence>
<sequence>MPEELQQPEEKAEQTPQDNQHPEPKKQEDIGLVELAKKREEEIEQKKKKFNKIMFAVKMVVLAIALLITAYIIYIKSIPTPPPPEFKVEDKPEVIPEPEPAKEWTQYKNEGLKIFVKYPPESEIYAYENPNNKIEIVYDSTAEDLSTVTEENLSQGYIFRITPLNIGIRTIDRITEIKRDSFKSKCPEAAIFSVISKTLVDEVDARTFDIKNCDSDYKVYYSPRFGIYYEIAQIYKGDFGVRQKYKSTTDEIFLSFKFFPEGEILPEEPFKTFISEQMKFLFIHPNLDDTCCDIQAPPAQGARKLVVLAKPDTYVDLNQMDGIGVYTYYLSTDFDKFISEQKQLLIEEFKVVKGFAPDAQDVPVKLGNIDAIMLKGYSWRGTDFVYAIMPNKIMIIFSIKSTNEEFEKTIIEETLATFETF</sequence>
<feature type="compositionally biased region" description="Basic and acidic residues" evidence="1">
    <location>
        <begin position="20"/>
        <end position="31"/>
    </location>
</feature>
<keyword evidence="2" id="KW-0472">Membrane</keyword>